<proteinExistence type="predicted"/>
<evidence type="ECO:0000313" key="2">
    <source>
        <dbReference type="Proteomes" id="UP000886998"/>
    </source>
</evidence>
<dbReference type="EMBL" id="BMAV01023796">
    <property type="protein sequence ID" value="GFY80091.1"/>
    <property type="molecule type" value="Genomic_DNA"/>
</dbReference>
<keyword evidence="2" id="KW-1185">Reference proteome</keyword>
<organism evidence="1 2">
    <name type="scientific">Trichonephila inaurata madagascariensis</name>
    <dbReference type="NCBI Taxonomy" id="2747483"/>
    <lineage>
        <taxon>Eukaryota</taxon>
        <taxon>Metazoa</taxon>
        <taxon>Ecdysozoa</taxon>
        <taxon>Arthropoda</taxon>
        <taxon>Chelicerata</taxon>
        <taxon>Arachnida</taxon>
        <taxon>Araneae</taxon>
        <taxon>Araneomorphae</taxon>
        <taxon>Entelegynae</taxon>
        <taxon>Araneoidea</taxon>
        <taxon>Nephilidae</taxon>
        <taxon>Trichonephila</taxon>
        <taxon>Trichonephila inaurata</taxon>
    </lineage>
</organism>
<reference evidence="1" key="1">
    <citation type="submission" date="2020-08" db="EMBL/GenBank/DDBJ databases">
        <title>Multicomponent nature underlies the extraordinary mechanical properties of spider dragline silk.</title>
        <authorList>
            <person name="Kono N."/>
            <person name="Nakamura H."/>
            <person name="Mori M."/>
            <person name="Yoshida Y."/>
            <person name="Ohtoshi R."/>
            <person name="Malay A.D."/>
            <person name="Moran D.A.P."/>
            <person name="Tomita M."/>
            <person name="Numata K."/>
            <person name="Arakawa K."/>
        </authorList>
    </citation>
    <scope>NUCLEOTIDE SEQUENCE</scope>
</reference>
<dbReference type="OrthoDB" id="6422089at2759"/>
<evidence type="ECO:0000313" key="1">
    <source>
        <dbReference type="EMBL" id="GFY80091.1"/>
    </source>
</evidence>
<dbReference type="Proteomes" id="UP000886998">
    <property type="component" value="Unassembled WGS sequence"/>
</dbReference>
<gene>
    <name evidence="1" type="ORF">TNIN_412401</name>
</gene>
<dbReference type="AlphaFoldDB" id="A0A8X7CT39"/>
<accession>A0A8X7CT39</accession>
<sequence length="183" mass="20032">MNKLVDFFCISRGLGTIEDIGHVNFSPGRPSKCLPQKTLSNGATAIEDPSNISFSPSIKRAASSSGQSVLVGKSFTWGAATAAMTVVNAVSWGSSPLLHPTRRVHQYQVKMHLELPHLQKIYGSLKVSAHLAVIGESNFRETLHFRVNLKERRQYQTFLLTSNEAVGKVRTAGALFQIPQARS</sequence>
<protein>
    <submittedName>
        <fullName evidence="1">Uncharacterized protein</fullName>
    </submittedName>
</protein>
<name>A0A8X7CT39_9ARAC</name>
<comment type="caution">
    <text evidence="1">The sequence shown here is derived from an EMBL/GenBank/DDBJ whole genome shotgun (WGS) entry which is preliminary data.</text>
</comment>